<sequence>MADTLKRVKIVKSGLNKVLTLKDLVLFGISSILGSGGFNLVGKGIQDGNHYFPLTLLLSGALFTGSAHSYSYANDTYKSNISETKLIENVYGSIGKYTSSLSILLYNIFASATILVLCSKILFPNTSWWKQVSFSLLLLSIMTFAAFQQLDLNKEVINIVSLAIILLLGSASFLGISHLTQESFKMPSFPSLNKINLYESLLYFFFVLAGHDALIKFSEEAKEQNDIGRSMYISIGISVLLVSGLCLAALTYIKDFKVSNVDDIVADIFEKIFNKDVGKYVSYFAIFCMFVSTFVGFLATIRYTYALPEKIPFLKFIREGGDGRVSHISILIIGALCAFAILINQTTSLVELSDMALIITLLLVSSSAFYERFQKGVMPITDGLTSGGLLGILGLTIQKHFL</sequence>
<feature type="transmembrane region" description="Helical" evidence="5">
    <location>
        <begin position="325"/>
        <end position="343"/>
    </location>
</feature>
<dbReference type="PANTHER" id="PTHR42770">
    <property type="entry name" value="AMINO ACID TRANSPORTER-RELATED"/>
    <property type="match status" value="1"/>
</dbReference>
<feature type="transmembrane region" description="Helical" evidence="5">
    <location>
        <begin position="280"/>
        <end position="305"/>
    </location>
</feature>
<keyword evidence="2 5" id="KW-0812">Transmembrane</keyword>
<dbReference type="Gene3D" id="1.20.1740.10">
    <property type="entry name" value="Amino acid/polyamine transporter I"/>
    <property type="match status" value="1"/>
</dbReference>
<evidence type="ECO:0000256" key="3">
    <source>
        <dbReference type="ARBA" id="ARBA00022989"/>
    </source>
</evidence>
<keyword evidence="4 5" id="KW-0472">Membrane</keyword>
<dbReference type="PANTHER" id="PTHR42770:SF7">
    <property type="entry name" value="MEMBRANE PROTEIN"/>
    <property type="match status" value="1"/>
</dbReference>
<evidence type="ECO:0008006" key="7">
    <source>
        <dbReference type="Google" id="ProtNLM"/>
    </source>
</evidence>
<dbReference type="AlphaFoldDB" id="A0A6C0IGF1"/>
<feature type="transmembrane region" description="Helical" evidence="5">
    <location>
        <begin position="50"/>
        <end position="70"/>
    </location>
</feature>
<reference evidence="6" key="1">
    <citation type="journal article" date="2020" name="Nature">
        <title>Giant virus diversity and host interactions through global metagenomics.</title>
        <authorList>
            <person name="Schulz F."/>
            <person name="Roux S."/>
            <person name="Paez-Espino D."/>
            <person name="Jungbluth S."/>
            <person name="Walsh D.A."/>
            <person name="Denef V.J."/>
            <person name="McMahon K.D."/>
            <person name="Konstantinidis K.T."/>
            <person name="Eloe-Fadrosh E.A."/>
            <person name="Kyrpides N.C."/>
            <person name="Woyke T."/>
        </authorList>
    </citation>
    <scope>NUCLEOTIDE SEQUENCE</scope>
    <source>
        <strain evidence="6">GVMAG-M-3300023184-77</strain>
    </source>
</reference>
<evidence type="ECO:0000256" key="2">
    <source>
        <dbReference type="ARBA" id="ARBA00022692"/>
    </source>
</evidence>
<feature type="transmembrane region" description="Helical" evidence="5">
    <location>
        <begin position="200"/>
        <end position="218"/>
    </location>
</feature>
<evidence type="ECO:0000256" key="4">
    <source>
        <dbReference type="ARBA" id="ARBA00023136"/>
    </source>
</evidence>
<feature type="transmembrane region" description="Helical" evidence="5">
    <location>
        <begin position="349"/>
        <end position="370"/>
    </location>
</feature>
<evidence type="ECO:0000256" key="5">
    <source>
        <dbReference type="SAM" id="Phobius"/>
    </source>
</evidence>
<dbReference type="EMBL" id="MN740166">
    <property type="protein sequence ID" value="QHT91605.1"/>
    <property type="molecule type" value="Genomic_DNA"/>
</dbReference>
<feature type="transmembrane region" description="Helical" evidence="5">
    <location>
        <begin position="230"/>
        <end position="253"/>
    </location>
</feature>
<feature type="transmembrane region" description="Helical" evidence="5">
    <location>
        <begin position="21"/>
        <end position="38"/>
    </location>
</feature>
<feature type="transmembrane region" description="Helical" evidence="5">
    <location>
        <begin position="103"/>
        <end position="122"/>
    </location>
</feature>
<evidence type="ECO:0000313" key="6">
    <source>
        <dbReference type="EMBL" id="QHT91605.1"/>
    </source>
</evidence>
<protein>
    <recommendedName>
        <fullName evidence="7">Amino acid permease</fullName>
    </recommendedName>
</protein>
<keyword evidence="3 5" id="KW-1133">Transmembrane helix</keyword>
<organism evidence="6">
    <name type="scientific">viral metagenome</name>
    <dbReference type="NCBI Taxonomy" id="1070528"/>
    <lineage>
        <taxon>unclassified sequences</taxon>
        <taxon>metagenomes</taxon>
        <taxon>organismal metagenomes</taxon>
    </lineage>
</organism>
<feature type="transmembrane region" description="Helical" evidence="5">
    <location>
        <begin position="159"/>
        <end position="180"/>
    </location>
</feature>
<comment type="subcellular location">
    <subcellularLocation>
        <location evidence="1">Membrane</location>
        <topology evidence="1">Multi-pass membrane protein</topology>
    </subcellularLocation>
</comment>
<proteinExistence type="predicted"/>
<feature type="transmembrane region" description="Helical" evidence="5">
    <location>
        <begin position="128"/>
        <end position="147"/>
    </location>
</feature>
<accession>A0A6C0IGF1</accession>
<dbReference type="GO" id="GO:0016020">
    <property type="term" value="C:membrane"/>
    <property type="evidence" value="ECO:0007669"/>
    <property type="project" value="UniProtKB-SubCell"/>
</dbReference>
<evidence type="ECO:0000256" key="1">
    <source>
        <dbReference type="ARBA" id="ARBA00004141"/>
    </source>
</evidence>
<name>A0A6C0IGF1_9ZZZZ</name>
<dbReference type="InterPro" id="IPR050367">
    <property type="entry name" value="APC_superfamily"/>
</dbReference>